<evidence type="ECO:0000256" key="7">
    <source>
        <dbReference type="ARBA" id="ARBA00022989"/>
    </source>
</evidence>
<evidence type="ECO:0000256" key="3">
    <source>
        <dbReference type="ARBA" id="ARBA00022516"/>
    </source>
</evidence>
<dbReference type="GO" id="GO:0042761">
    <property type="term" value="P:very long-chain fatty acid biosynthetic process"/>
    <property type="evidence" value="ECO:0007669"/>
    <property type="project" value="TreeGrafter"/>
</dbReference>
<dbReference type="GO" id="GO:0009922">
    <property type="term" value="F:fatty acid elongase activity"/>
    <property type="evidence" value="ECO:0007669"/>
    <property type="project" value="UniProtKB-EC"/>
</dbReference>
<dbReference type="AlphaFoldDB" id="A0A1Q3E8S9"/>
<dbReference type="EC" id="2.3.1.-" evidence="12"/>
<dbReference type="InterPro" id="IPR030457">
    <property type="entry name" value="ELO_CS"/>
</dbReference>
<keyword evidence="6 12" id="KW-0276">Fatty acid metabolism</keyword>
<sequence>MAPLADFLLSVLPVSLPSYLTSFIPGKTPLSTNTEVLTTLASYLAVIFGIQAYKKNRQPQKLNTLFQAHNVILSSGSLLLLALMLEEILPIVWKNGLYFGICAPEAWTPRMEFYYLVNYYFKYLELLDTVFLAYKKKPLAFLHVFHHSATALLCYSQLGGKTSISWTVITLNLSVHVLMYYYYYATAGGKRIWWKKYLTSMQIVQFIIDLFIVYFGTWQHFASRYQSHLPHVGDCAGSETAALFGCGLLTSYLGLFINFYIQTYKKPVKGSKATNGHANGKVIKAE</sequence>
<proteinExistence type="inferred from homology"/>
<dbReference type="EMBL" id="BDGU01000150">
    <property type="protein sequence ID" value="GAW03645.1"/>
    <property type="molecule type" value="Genomic_DNA"/>
</dbReference>
<dbReference type="PROSITE" id="PS01188">
    <property type="entry name" value="ELO"/>
    <property type="match status" value="1"/>
</dbReference>
<keyword evidence="7 12" id="KW-1133">Transmembrane helix</keyword>
<evidence type="ECO:0000256" key="10">
    <source>
        <dbReference type="ARBA" id="ARBA00023160"/>
    </source>
</evidence>
<evidence type="ECO:0000256" key="9">
    <source>
        <dbReference type="ARBA" id="ARBA00023136"/>
    </source>
</evidence>
<comment type="similarity">
    <text evidence="2 12">Belongs to the ELO family.</text>
</comment>
<dbReference type="STRING" id="5353.A0A1Q3E8S9"/>
<evidence type="ECO:0000256" key="12">
    <source>
        <dbReference type="RuleBase" id="RU361115"/>
    </source>
</evidence>
<gene>
    <name evidence="13" type="ORF">LENED_005384</name>
</gene>
<organism evidence="13 14">
    <name type="scientific">Lentinula edodes</name>
    <name type="common">Shiitake mushroom</name>
    <name type="synonym">Lentinus edodes</name>
    <dbReference type="NCBI Taxonomy" id="5353"/>
    <lineage>
        <taxon>Eukaryota</taxon>
        <taxon>Fungi</taxon>
        <taxon>Dikarya</taxon>
        <taxon>Basidiomycota</taxon>
        <taxon>Agaricomycotina</taxon>
        <taxon>Agaricomycetes</taxon>
        <taxon>Agaricomycetidae</taxon>
        <taxon>Agaricales</taxon>
        <taxon>Marasmiineae</taxon>
        <taxon>Omphalotaceae</taxon>
        <taxon>Lentinula</taxon>
    </lineage>
</organism>
<reference evidence="13 14" key="2">
    <citation type="submission" date="2017-02" db="EMBL/GenBank/DDBJ databases">
        <title>A genome survey and senescence transcriptome analysis in Lentinula edodes.</title>
        <authorList>
            <person name="Sakamoto Y."/>
            <person name="Nakade K."/>
            <person name="Sato S."/>
            <person name="Yoshida Y."/>
            <person name="Miyazaki K."/>
            <person name="Natsume S."/>
            <person name="Konno N."/>
        </authorList>
    </citation>
    <scope>NUCLEOTIDE SEQUENCE [LARGE SCALE GENOMIC DNA]</scope>
    <source>
        <strain evidence="13 14">NBRC 111202</strain>
    </source>
</reference>
<dbReference type="InterPro" id="IPR002076">
    <property type="entry name" value="ELO_fam"/>
</dbReference>
<evidence type="ECO:0000256" key="6">
    <source>
        <dbReference type="ARBA" id="ARBA00022832"/>
    </source>
</evidence>
<evidence type="ECO:0000256" key="8">
    <source>
        <dbReference type="ARBA" id="ARBA00023098"/>
    </source>
</evidence>
<keyword evidence="3 12" id="KW-0444">Lipid biosynthesis</keyword>
<feature type="transmembrane region" description="Helical" evidence="12">
    <location>
        <begin position="65"/>
        <end position="85"/>
    </location>
</feature>
<dbReference type="GO" id="GO:0030148">
    <property type="term" value="P:sphingolipid biosynthetic process"/>
    <property type="evidence" value="ECO:0007669"/>
    <property type="project" value="TreeGrafter"/>
</dbReference>
<feature type="transmembrane region" description="Helical" evidence="12">
    <location>
        <begin position="36"/>
        <end position="53"/>
    </location>
</feature>
<protein>
    <recommendedName>
        <fullName evidence="12">Elongation of fatty acids protein</fullName>
        <ecNumber evidence="12">2.3.1.-</ecNumber>
    </recommendedName>
</protein>
<dbReference type="Proteomes" id="UP000188533">
    <property type="component" value="Unassembled WGS sequence"/>
</dbReference>
<dbReference type="Pfam" id="PF01151">
    <property type="entry name" value="ELO"/>
    <property type="match status" value="1"/>
</dbReference>
<evidence type="ECO:0000256" key="11">
    <source>
        <dbReference type="ARBA" id="ARBA00047375"/>
    </source>
</evidence>
<feature type="transmembrane region" description="Helical" evidence="12">
    <location>
        <begin position="164"/>
        <end position="183"/>
    </location>
</feature>
<dbReference type="GO" id="GO:0005789">
    <property type="term" value="C:endoplasmic reticulum membrane"/>
    <property type="evidence" value="ECO:0007669"/>
    <property type="project" value="TreeGrafter"/>
</dbReference>
<evidence type="ECO:0000313" key="14">
    <source>
        <dbReference type="Proteomes" id="UP000188533"/>
    </source>
</evidence>
<evidence type="ECO:0000256" key="5">
    <source>
        <dbReference type="ARBA" id="ARBA00022692"/>
    </source>
</evidence>
<accession>A0A1Q3E8S9</accession>
<dbReference type="GO" id="GO:0034625">
    <property type="term" value="P:fatty acid elongation, monounsaturated fatty acid"/>
    <property type="evidence" value="ECO:0007669"/>
    <property type="project" value="TreeGrafter"/>
</dbReference>
<keyword evidence="10 12" id="KW-0275">Fatty acid biosynthesis</keyword>
<dbReference type="GO" id="GO:0019367">
    <property type="term" value="P:fatty acid elongation, saturated fatty acid"/>
    <property type="evidence" value="ECO:0007669"/>
    <property type="project" value="TreeGrafter"/>
</dbReference>
<comment type="catalytic activity">
    <reaction evidence="11">
        <text>a very-long-chain acyl-CoA + malonyl-CoA + H(+) = a very-long-chain 3-oxoacyl-CoA + CO2 + CoA</text>
        <dbReference type="Rhea" id="RHEA:32727"/>
        <dbReference type="ChEBI" id="CHEBI:15378"/>
        <dbReference type="ChEBI" id="CHEBI:16526"/>
        <dbReference type="ChEBI" id="CHEBI:57287"/>
        <dbReference type="ChEBI" id="CHEBI:57384"/>
        <dbReference type="ChEBI" id="CHEBI:90725"/>
        <dbReference type="ChEBI" id="CHEBI:90736"/>
        <dbReference type="EC" id="2.3.1.199"/>
    </reaction>
</comment>
<evidence type="ECO:0000256" key="4">
    <source>
        <dbReference type="ARBA" id="ARBA00022679"/>
    </source>
</evidence>
<evidence type="ECO:0000256" key="1">
    <source>
        <dbReference type="ARBA" id="ARBA00004141"/>
    </source>
</evidence>
<comment type="subcellular location">
    <subcellularLocation>
        <location evidence="1">Membrane</location>
        <topology evidence="1">Multi-pass membrane protein</topology>
    </subcellularLocation>
</comment>
<evidence type="ECO:0000256" key="2">
    <source>
        <dbReference type="ARBA" id="ARBA00007263"/>
    </source>
</evidence>
<evidence type="ECO:0000313" key="13">
    <source>
        <dbReference type="EMBL" id="GAW03645.1"/>
    </source>
</evidence>
<comment type="catalytic activity">
    <reaction evidence="12">
        <text>an acyl-CoA + malonyl-CoA + H(+) = a 3-oxoacyl-CoA + CO2 + CoA</text>
        <dbReference type="Rhea" id="RHEA:50252"/>
        <dbReference type="ChEBI" id="CHEBI:15378"/>
        <dbReference type="ChEBI" id="CHEBI:16526"/>
        <dbReference type="ChEBI" id="CHEBI:57287"/>
        <dbReference type="ChEBI" id="CHEBI:57384"/>
        <dbReference type="ChEBI" id="CHEBI:58342"/>
        <dbReference type="ChEBI" id="CHEBI:90726"/>
    </reaction>
    <physiologicalReaction direction="left-to-right" evidence="12">
        <dbReference type="Rhea" id="RHEA:50253"/>
    </physiologicalReaction>
</comment>
<reference evidence="13 14" key="1">
    <citation type="submission" date="2016-08" db="EMBL/GenBank/DDBJ databases">
        <authorList>
            <consortium name="Lentinula edodes genome sequencing consortium"/>
            <person name="Sakamoto Y."/>
            <person name="Nakade K."/>
            <person name="Sato S."/>
            <person name="Yoshida Y."/>
            <person name="Miyazaki K."/>
            <person name="Natsume S."/>
            <person name="Konno N."/>
        </authorList>
    </citation>
    <scope>NUCLEOTIDE SEQUENCE [LARGE SCALE GENOMIC DNA]</scope>
    <source>
        <strain evidence="13 14">NBRC 111202</strain>
    </source>
</reference>
<keyword evidence="9 12" id="KW-0472">Membrane</keyword>
<name>A0A1Q3E8S9_LENED</name>
<dbReference type="GO" id="GO:0034626">
    <property type="term" value="P:fatty acid elongation, polyunsaturated fatty acid"/>
    <property type="evidence" value="ECO:0007669"/>
    <property type="project" value="TreeGrafter"/>
</dbReference>
<keyword evidence="5 12" id="KW-0812">Transmembrane</keyword>
<keyword evidence="4 12" id="KW-0808">Transferase</keyword>
<feature type="transmembrane region" description="Helical" evidence="12">
    <location>
        <begin position="241"/>
        <end position="261"/>
    </location>
</feature>
<comment type="caution">
    <text evidence="13">The sequence shown here is derived from an EMBL/GenBank/DDBJ whole genome shotgun (WGS) entry which is preliminary data.</text>
</comment>
<dbReference type="PANTHER" id="PTHR11157">
    <property type="entry name" value="FATTY ACID ACYL TRANSFERASE-RELATED"/>
    <property type="match status" value="1"/>
</dbReference>
<dbReference type="PANTHER" id="PTHR11157:SF134">
    <property type="entry name" value="ELONGATION OF FATTY ACIDS PROTEIN 1-RELATED"/>
    <property type="match status" value="1"/>
</dbReference>
<keyword evidence="14" id="KW-1185">Reference proteome</keyword>
<feature type="transmembrane region" description="Helical" evidence="12">
    <location>
        <begin position="203"/>
        <end position="221"/>
    </location>
</feature>
<keyword evidence="8 12" id="KW-0443">Lipid metabolism</keyword>